<dbReference type="GO" id="GO:0016788">
    <property type="term" value="F:hydrolase activity, acting on ester bonds"/>
    <property type="evidence" value="ECO:0007669"/>
    <property type="project" value="InterPro"/>
</dbReference>
<keyword evidence="4 7" id="KW-0442">Lipid degradation</keyword>
<sequence>MNSELRHQDTSLNITEVANKYNYHIDEHDVITEDGYILRVQRLRTRFTNRTEKGISVLLMHGVLDSADSWLLQGSKSLGFILANFGFDVWLGNARGNKYSASHRNLTVNDERFWNFTWEEIGIYDLPAMIDYIKNNKSSNLYYVGHSQGTTSFYAMASLRPEYGRKIKMMFSLAPVAWISNTKSILLRYISKIVNTTFFPVNVYTSSTEIVSKVSKLFCNMLIINCNINIIQPFIGYDHKLIEETMLPVIFEHFPTRSSTLQLIHYAQLINSRRFCRFDYGANNYLKYGQKSAPDYDLSKITTPMVLFYSDNDWLSDPLDVAKLSDGLPKVYKRYHLDKFNHFDYMYASVAKDAVYMKIARDIMSFEL</sequence>
<dbReference type="PANTHER" id="PTHR11005">
    <property type="entry name" value="LYSOSOMAL ACID LIPASE-RELATED"/>
    <property type="match status" value="1"/>
</dbReference>
<organism evidence="10 11">
    <name type="scientific">Leptidea sinapis</name>
    <dbReference type="NCBI Taxonomy" id="189913"/>
    <lineage>
        <taxon>Eukaryota</taxon>
        <taxon>Metazoa</taxon>
        <taxon>Ecdysozoa</taxon>
        <taxon>Arthropoda</taxon>
        <taxon>Hexapoda</taxon>
        <taxon>Insecta</taxon>
        <taxon>Pterygota</taxon>
        <taxon>Neoptera</taxon>
        <taxon>Endopterygota</taxon>
        <taxon>Lepidoptera</taxon>
        <taxon>Glossata</taxon>
        <taxon>Ditrysia</taxon>
        <taxon>Papilionoidea</taxon>
        <taxon>Pieridae</taxon>
        <taxon>Dismorphiinae</taxon>
        <taxon>Leptidea</taxon>
    </lineage>
</organism>
<keyword evidence="2" id="KW-0732">Signal</keyword>
<evidence type="ECO:0000256" key="3">
    <source>
        <dbReference type="ARBA" id="ARBA00022801"/>
    </source>
</evidence>
<evidence type="ECO:0000256" key="5">
    <source>
        <dbReference type="ARBA" id="ARBA00023098"/>
    </source>
</evidence>
<feature type="active site" description="Charge relay system" evidence="8">
    <location>
        <position position="313"/>
    </location>
</feature>
<keyword evidence="6" id="KW-0325">Glycoprotein</keyword>
<gene>
    <name evidence="10" type="ORF">LSINAPIS_LOCUS10527</name>
</gene>
<dbReference type="EMBL" id="FZQP02004289">
    <property type="protein sequence ID" value="VVC99706.1"/>
    <property type="molecule type" value="Genomic_DNA"/>
</dbReference>
<dbReference type="FunFam" id="3.40.50.1820:FF:000057">
    <property type="entry name" value="Lipase"/>
    <property type="match status" value="1"/>
</dbReference>
<dbReference type="Proteomes" id="UP000324832">
    <property type="component" value="Unassembled WGS sequence"/>
</dbReference>
<comment type="similarity">
    <text evidence="1 7">Belongs to the AB hydrolase superfamily. Lipase family.</text>
</comment>
<evidence type="ECO:0000256" key="6">
    <source>
        <dbReference type="ARBA" id="ARBA00023180"/>
    </source>
</evidence>
<evidence type="ECO:0000256" key="7">
    <source>
        <dbReference type="PIRNR" id="PIRNR000862"/>
    </source>
</evidence>
<evidence type="ECO:0000259" key="9">
    <source>
        <dbReference type="Pfam" id="PF04083"/>
    </source>
</evidence>
<feature type="active site" description="Charge relay system" evidence="8">
    <location>
        <position position="342"/>
    </location>
</feature>
<dbReference type="Gene3D" id="3.40.50.1820">
    <property type="entry name" value="alpha/beta hydrolase"/>
    <property type="match status" value="1"/>
</dbReference>
<dbReference type="GO" id="GO:0016042">
    <property type="term" value="P:lipid catabolic process"/>
    <property type="evidence" value="ECO:0007669"/>
    <property type="project" value="UniProtKB-KW"/>
</dbReference>
<dbReference type="SUPFAM" id="SSF53474">
    <property type="entry name" value="alpha/beta-Hydrolases"/>
    <property type="match status" value="1"/>
</dbReference>
<evidence type="ECO:0000313" key="10">
    <source>
        <dbReference type="EMBL" id="VVC99706.1"/>
    </source>
</evidence>
<keyword evidence="5" id="KW-0443">Lipid metabolism</keyword>
<protein>
    <recommendedName>
        <fullName evidence="7">Lipase</fullName>
    </recommendedName>
</protein>
<dbReference type="Pfam" id="PF04083">
    <property type="entry name" value="Abhydro_lipase"/>
    <property type="match status" value="1"/>
</dbReference>
<evidence type="ECO:0000313" key="11">
    <source>
        <dbReference type="Proteomes" id="UP000324832"/>
    </source>
</evidence>
<dbReference type="PIRSF" id="PIRSF000862">
    <property type="entry name" value="Steryl_ester_lip"/>
    <property type="match status" value="1"/>
</dbReference>
<proteinExistence type="inferred from homology"/>
<keyword evidence="3 7" id="KW-0378">Hydrolase</keyword>
<feature type="active site" description="Nucleophile" evidence="8">
    <location>
        <position position="147"/>
    </location>
</feature>
<evidence type="ECO:0000256" key="2">
    <source>
        <dbReference type="ARBA" id="ARBA00022729"/>
    </source>
</evidence>
<dbReference type="InterPro" id="IPR025483">
    <property type="entry name" value="Lipase_euk"/>
</dbReference>
<keyword evidence="11" id="KW-1185">Reference proteome</keyword>
<dbReference type="InterPro" id="IPR029058">
    <property type="entry name" value="AB_hydrolase_fold"/>
</dbReference>
<evidence type="ECO:0000256" key="8">
    <source>
        <dbReference type="PIRSR" id="PIRSR000862-1"/>
    </source>
</evidence>
<evidence type="ECO:0000256" key="1">
    <source>
        <dbReference type="ARBA" id="ARBA00010701"/>
    </source>
</evidence>
<feature type="domain" description="Partial AB-hydrolase lipase" evidence="9">
    <location>
        <begin position="14"/>
        <end position="73"/>
    </location>
</feature>
<name>A0A5E4QP41_9NEOP</name>
<accession>A0A5E4QP41</accession>
<evidence type="ECO:0000256" key="4">
    <source>
        <dbReference type="ARBA" id="ARBA00022963"/>
    </source>
</evidence>
<dbReference type="AlphaFoldDB" id="A0A5E4QP41"/>
<reference evidence="10 11" key="1">
    <citation type="submission" date="2017-07" db="EMBL/GenBank/DDBJ databases">
        <authorList>
            <person name="Talla V."/>
            <person name="Backstrom N."/>
        </authorList>
    </citation>
    <scope>NUCLEOTIDE SEQUENCE [LARGE SCALE GENOMIC DNA]</scope>
</reference>
<dbReference type="InterPro" id="IPR006693">
    <property type="entry name" value="AB_hydrolase_lipase"/>
</dbReference>